<dbReference type="EMBL" id="CP069370">
    <property type="protein sequence ID" value="QYZ68883.1"/>
    <property type="molecule type" value="Genomic_DNA"/>
</dbReference>
<dbReference type="RefSeq" id="WP_220661103.1">
    <property type="nucleotide sequence ID" value="NZ_CP069370.1"/>
</dbReference>
<dbReference type="AlphaFoldDB" id="A0A8G0ZRR8"/>
<evidence type="ECO:0000313" key="1">
    <source>
        <dbReference type="EMBL" id="QYZ68883.1"/>
    </source>
</evidence>
<accession>A0A8G0ZRR8</accession>
<dbReference type="InterPro" id="IPR011856">
    <property type="entry name" value="tRNA_endonuc-like_dom_sf"/>
</dbReference>
<sequence length="316" mass="34906">MTSPPFGTLADIAPREAWFHEERDFTPWLAANIDGLAKAIGIPLELTGTEVRVEAFEADILARNPMDDTVVLIENQLEATDHTHLGQILTYLAGLEAQTVIWISPSFREPHLSAVNWLNEHTSERFAFFGVKLRVVRIGDSPYAPIFEVVAQPNGWERRLTTTRRKAEAPTALGERRRAFWSAYHTRYPAVADLGIKPVATSSVWARVDGLAAPANLSLWIGSDDCGAFLRPARGGTIQPIFDQLSPFAAELETALGATFQASGENLLSTRFDKGYANEADWPTIIDWMEKTRMAYLAALGRVAAVLSAQERSDGR</sequence>
<gene>
    <name evidence="1" type="ORF">JO391_14100</name>
</gene>
<keyword evidence="2" id="KW-1185">Reference proteome</keyword>
<evidence type="ECO:0000313" key="2">
    <source>
        <dbReference type="Proteomes" id="UP000826300"/>
    </source>
</evidence>
<name>A0A8G0ZRR8_9RHOB</name>
<protein>
    <recommendedName>
        <fullName evidence="3">DUF4268 domain-containing protein</fullName>
    </recommendedName>
</protein>
<proteinExistence type="predicted"/>
<organism evidence="1 2">
    <name type="scientific">Neotabrizicola shimadae</name>
    <dbReference type="NCBI Taxonomy" id="2807096"/>
    <lineage>
        <taxon>Bacteria</taxon>
        <taxon>Pseudomonadati</taxon>
        <taxon>Pseudomonadota</taxon>
        <taxon>Alphaproteobacteria</taxon>
        <taxon>Rhodobacterales</taxon>
        <taxon>Paracoccaceae</taxon>
        <taxon>Neotabrizicola</taxon>
    </lineage>
</organism>
<reference evidence="1" key="1">
    <citation type="submission" date="2021-02" db="EMBL/GenBank/DDBJ databases">
        <title>Rhodobacter shimadae sp. nov., an aerobic anoxygenic phototrophic bacterium isolated from a hot spring.</title>
        <authorList>
            <person name="Muramatsu S."/>
            <person name="Haruta S."/>
            <person name="Hirose S."/>
            <person name="Hanada S."/>
        </authorList>
    </citation>
    <scope>NUCLEOTIDE SEQUENCE</scope>
    <source>
        <strain evidence="1">N10</strain>
    </source>
</reference>
<dbReference type="GO" id="GO:0003676">
    <property type="term" value="F:nucleic acid binding"/>
    <property type="evidence" value="ECO:0007669"/>
    <property type="project" value="InterPro"/>
</dbReference>
<dbReference type="KEGG" id="nsm:JO391_14100"/>
<dbReference type="Gene3D" id="3.40.1350.10">
    <property type="match status" value="1"/>
</dbReference>
<evidence type="ECO:0008006" key="3">
    <source>
        <dbReference type="Google" id="ProtNLM"/>
    </source>
</evidence>
<dbReference type="Proteomes" id="UP000826300">
    <property type="component" value="Chromosome"/>
</dbReference>